<feature type="compositionally biased region" description="Basic and acidic residues" evidence="1">
    <location>
        <begin position="170"/>
        <end position="186"/>
    </location>
</feature>
<dbReference type="PANTHER" id="PTHR46610:SF2">
    <property type="entry name" value="OS01G0714600 PROTEIN"/>
    <property type="match status" value="1"/>
</dbReference>
<keyword evidence="2" id="KW-0812">Transmembrane</keyword>
<evidence type="ECO:0000313" key="4">
    <source>
        <dbReference type="Proteomes" id="UP000298652"/>
    </source>
</evidence>
<feature type="transmembrane region" description="Helical" evidence="2">
    <location>
        <begin position="114"/>
        <end position="133"/>
    </location>
</feature>
<dbReference type="Gramene" id="TKW16388">
    <property type="protein sequence ID" value="TKW16388"/>
    <property type="gene ID" value="SEVIR_5G297300v2"/>
</dbReference>
<feature type="transmembrane region" description="Helical" evidence="2">
    <location>
        <begin position="139"/>
        <end position="159"/>
    </location>
</feature>
<proteinExistence type="predicted"/>
<feature type="transmembrane region" description="Helical" evidence="2">
    <location>
        <begin position="75"/>
        <end position="94"/>
    </location>
</feature>
<accession>A0A4U6UJQ0</accession>
<feature type="region of interest" description="Disordered" evidence="1">
    <location>
        <begin position="1"/>
        <end position="21"/>
    </location>
</feature>
<keyword evidence="2" id="KW-1133">Transmembrane helix</keyword>
<reference evidence="3" key="1">
    <citation type="submission" date="2019-03" db="EMBL/GenBank/DDBJ databases">
        <title>WGS assembly of Setaria viridis.</title>
        <authorList>
            <person name="Huang P."/>
            <person name="Jenkins J."/>
            <person name="Grimwood J."/>
            <person name="Barry K."/>
            <person name="Healey A."/>
            <person name="Mamidi S."/>
            <person name="Sreedasyam A."/>
            <person name="Shu S."/>
            <person name="Feldman M."/>
            <person name="Wu J."/>
            <person name="Yu Y."/>
            <person name="Chen C."/>
            <person name="Johnson J."/>
            <person name="Rokhsar D."/>
            <person name="Baxter I."/>
            <person name="Schmutz J."/>
            <person name="Brutnell T."/>
            <person name="Kellogg E."/>
        </authorList>
    </citation>
    <scope>NUCLEOTIDE SEQUENCE [LARGE SCALE GENOMIC DNA]</scope>
</reference>
<keyword evidence="4" id="KW-1185">Reference proteome</keyword>
<dbReference type="Pfam" id="PF20100">
    <property type="entry name" value="DUF6490"/>
    <property type="match status" value="1"/>
</dbReference>
<organism evidence="3 4">
    <name type="scientific">Setaria viridis</name>
    <name type="common">Green bristlegrass</name>
    <name type="synonym">Setaria italica subsp. viridis</name>
    <dbReference type="NCBI Taxonomy" id="4556"/>
    <lineage>
        <taxon>Eukaryota</taxon>
        <taxon>Viridiplantae</taxon>
        <taxon>Streptophyta</taxon>
        <taxon>Embryophyta</taxon>
        <taxon>Tracheophyta</taxon>
        <taxon>Spermatophyta</taxon>
        <taxon>Magnoliopsida</taxon>
        <taxon>Liliopsida</taxon>
        <taxon>Poales</taxon>
        <taxon>Poaceae</taxon>
        <taxon>PACMAD clade</taxon>
        <taxon>Panicoideae</taxon>
        <taxon>Panicodae</taxon>
        <taxon>Paniceae</taxon>
        <taxon>Cenchrinae</taxon>
        <taxon>Setaria</taxon>
    </lineage>
</organism>
<keyword evidence="2" id="KW-0472">Membrane</keyword>
<feature type="transmembrane region" description="Helical" evidence="2">
    <location>
        <begin position="51"/>
        <end position="69"/>
    </location>
</feature>
<dbReference type="AlphaFoldDB" id="A0A4U6UJQ0"/>
<protein>
    <submittedName>
        <fullName evidence="3">Uncharacterized protein</fullName>
    </submittedName>
</protein>
<evidence type="ECO:0000313" key="3">
    <source>
        <dbReference type="EMBL" id="TKW16388.1"/>
    </source>
</evidence>
<feature type="region of interest" description="Disordered" evidence="1">
    <location>
        <begin position="168"/>
        <end position="212"/>
    </location>
</feature>
<dbReference type="PANTHER" id="PTHR46610">
    <property type="entry name" value="OS05G0181300 PROTEIN"/>
    <property type="match status" value="1"/>
</dbReference>
<evidence type="ECO:0000256" key="2">
    <source>
        <dbReference type="SAM" id="Phobius"/>
    </source>
</evidence>
<dbReference type="InterPro" id="IPR045501">
    <property type="entry name" value="DUF6490"/>
</dbReference>
<sequence>MEASCHNPSAGLHTTDSLSPPLSPIAMVSAAPSSPASRTARSSTAGSSARITRLCLLILLLNCCGAIYHSRHDPGSVAFVAASFTDLALLLYLLPRFEGSPLGSRARSRAKAGVWILSSILTVMFSCKVGALMPLAAAIAVWTMGMATVLGGFFMLFLCGEAEQVNSDDEPLKAAEDGANKQHEQPPKAALDGANKQHGRGDPDLHQPILSC</sequence>
<gene>
    <name evidence="3" type="ORF">SEVIR_5G297300v2</name>
</gene>
<name>A0A4U6UJQ0_SETVI</name>
<dbReference type="Proteomes" id="UP000298652">
    <property type="component" value="Chromosome 5"/>
</dbReference>
<dbReference type="EMBL" id="CM016556">
    <property type="protein sequence ID" value="TKW16388.1"/>
    <property type="molecule type" value="Genomic_DNA"/>
</dbReference>
<evidence type="ECO:0000256" key="1">
    <source>
        <dbReference type="SAM" id="MobiDB-lite"/>
    </source>
</evidence>